<keyword evidence="2" id="KW-0808">Transferase</keyword>
<evidence type="ECO:0000256" key="5">
    <source>
        <dbReference type="ARBA" id="ARBA00023136"/>
    </source>
</evidence>
<dbReference type="Proteomes" id="UP000231602">
    <property type="component" value="Unassembled WGS sequence"/>
</dbReference>
<evidence type="ECO:0000256" key="4">
    <source>
        <dbReference type="ARBA" id="ARBA00022989"/>
    </source>
</evidence>
<reference evidence="8 9" key="1">
    <citation type="submission" date="2017-09" db="EMBL/GenBank/DDBJ databases">
        <title>Depth-based differentiation of microbial function through sediment-hosted aquifers and enrichment of novel symbionts in the deep terrestrial subsurface.</title>
        <authorList>
            <person name="Probst A.J."/>
            <person name="Ladd B."/>
            <person name="Jarett J.K."/>
            <person name="Geller-Mcgrath D.E."/>
            <person name="Sieber C.M."/>
            <person name="Emerson J.B."/>
            <person name="Anantharaman K."/>
            <person name="Thomas B.C."/>
            <person name="Malmstrom R."/>
            <person name="Stieglmeier M."/>
            <person name="Klingl A."/>
            <person name="Woyke T."/>
            <person name="Ryan C.M."/>
            <person name="Banfield J.F."/>
        </authorList>
    </citation>
    <scope>NUCLEOTIDE SEQUENCE [LARGE SCALE GENOMIC DNA]</scope>
    <source>
        <strain evidence="8">CG10_big_fil_rev_8_21_14_0_10_31_9</strain>
    </source>
</reference>
<dbReference type="InterPro" id="IPR003524">
    <property type="entry name" value="PNAcMuramoyl-5peptid_Trfase"/>
</dbReference>
<evidence type="ECO:0000256" key="7">
    <source>
        <dbReference type="SAM" id="Phobius"/>
    </source>
</evidence>
<dbReference type="GO" id="GO:0046872">
    <property type="term" value="F:metal ion binding"/>
    <property type="evidence" value="ECO:0007669"/>
    <property type="project" value="UniProtKB-KW"/>
</dbReference>
<sequence length="354" mass="39478">MFSIHVINIVKFIILFVSSILIAFIFEPLLVHYLYKYKAWKKRSKKNAIDGADIPIFQKFHSQTETSTPRMGGILIWGTVLIVSTLILVVSIFFPQVNFLSRSETWLPLFTLISASVLGLVDDVMTIRNSETYIEGGLRLKVRLILISVIAIVGAWWFHFKLGWSSIYVPFYGNVEINGLYLVIFVVVMLATFSSGVVDGLDGLSAGVLAPIFGAFGVIAYARGLYDLTAFIIIIIGALIAYLWFNVPPAKFWMGDNGILGLTSVLAVIAFLTNSIFLLPIIGMVLVIEVLSVIIQLLSKKLRNGKKVFLAAPIHHHFEAKGWSESQITMRFWIISAVSSGLGLILYFLSKFLY</sequence>
<feature type="transmembrane region" description="Helical" evidence="7">
    <location>
        <begin position="74"/>
        <end position="94"/>
    </location>
</feature>
<feature type="transmembrane region" description="Helical" evidence="7">
    <location>
        <begin position="277"/>
        <end position="298"/>
    </location>
</feature>
<proteinExistence type="predicted"/>
<evidence type="ECO:0000313" key="9">
    <source>
        <dbReference type="Proteomes" id="UP000231602"/>
    </source>
</evidence>
<evidence type="ECO:0000256" key="3">
    <source>
        <dbReference type="ARBA" id="ARBA00022692"/>
    </source>
</evidence>
<feature type="transmembrane region" description="Helical" evidence="7">
    <location>
        <begin position="179"/>
        <end position="197"/>
    </location>
</feature>
<name>A0A2H0RCT3_9BACT</name>
<dbReference type="Pfam" id="PF00953">
    <property type="entry name" value="Glycos_transf_4"/>
    <property type="match status" value="1"/>
</dbReference>
<evidence type="ECO:0000313" key="8">
    <source>
        <dbReference type="EMBL" id="PIR44176.1"/>
    </source>
</evidence>
<protein>
    <submittedName>
        <fullName evidence="8">Uncharacterized protein</fullName>
    </submittedName>
</protein>
<comment type="cofactor">
    <cofactor evidence="6">
        <name>Mg(2+)</name>
        <dbReference type="ChEBI" id="CHEBI:18420"/>
    </cofactor>
</comment>
<dbReference type="GO" id="GO:0008963">
    <property type="term" value="F:phospho-N-acetylmuramoyl-pentapeptide-transferase activity"/>
    <property type="evidence" value="ECO:0007669"/>
    <property type="project" value="InterPro"/>
</dbReference>
<keyword evidence="6" id="KW-0479">Metal-binding</keyword>
<dbReference type="AlphaFoldDB" id="A0A2H0RCT3"/>
<dbReference type="CDD" id="cd06852">
    <property type="entry name" value="GT_MraY"/>
    <property type="match status" value="1"/>
</dbReference>
<dbReference type="PANTHER" id="PTHR22926:SF5">
    <property type="entry name" value="PHOSPHO-N-ACETYLMURAMOYL-PENTAPEPTIDE-TRANSFERASE HOMOLOG"/>
    <property type="match status" value="1"/>
</dbReference>
<keyword evidence="3 7" id="KW-0812">Transmembrane</keyword>
<accession>A0A2H0RCT3</accession>
<keyword evidence="6" id="KW-0460">Magnesium</keyword>
<feature type="transmembrane region" description="Helical" evidence="7">
    <location>
        <begin position="204"/>
        <end position="222"/>
    </location>
</feature>
<feature type="transmembrane region" description="Helical" evidence="7">
    <location>
        <begin position="12"/>
        <end position="35"/>
    </location>
</feature>
<dbReference type="InterPro" id="IPR000715">
    <property type="entry name" value="Glycosyl_transferase_4"/>
</dbReference>
<feature type="transmembrane region" description="Helical" evidence="7">
    <location>
        <begin position="106"/>
        <end position="128"/>
    </location>
</feature>
<feature type="binding site" evidence="6">
    <location>
        <position position="256"/>
    </location>
    <ligand>
        <name>Mg(2+)</name>
        <dbReference type="ChEBI" id="CHEBI:18420"/>
    </ligand>
</feature>
<dbReference type="GO" id="GO:0005886">
    <property type="term" value="C:plasma membrane"/>
    <property type="evidence" value="ECO:0007669"/>
    <property type="project" value="TreeGrafter"/>
</dbReference>
<feature type="transmembrane region" description="Helical" evidence="7">
    <location>
        <begin position="140"/>
        <end position="159"/>
    </location>
</feature>
<evidence type="ECO:0000256" key="1">
    <source>
        <dbReference type="ARBA" id="ARBA00004141"/>
    </source>
</evidence>
<feature type="transmembrane region" description="Helical" evidence="7">
    <location>
        <begin position="228"/>
        <end position="245"/>
    </location>
</feature>
<dbReference type="EMBL" id="PCXV01000022">
    <property type="protein sequence ID" value="PIR44176.1"/>
    <property type="molecule type" value="Genomic_DNA"/>
</dbReference>
<gene>
    <name evidence="8" type="ORF">COV23_01315</name>
</gene>
<evidence type="ECO:0000256" key="2">
    <source>
        <dbReference type="ARBA" id="ARBA00022679"/>
    </source>
</evidence>
<comment type="caution">
    <text evidence="8">The sequence shown here is derived from an EMBL/GenBank/DDBJ whole genome shotgun (WGS) entry which is preliminary data.</text>
</comment>
<dbReference type="GO" id="GO:0044038">
    <property type="term" value="P:cell wall macromolecule biosynthetic process"/>
    <property type="evidence" value="ECO:0007669"/>
    <property type="project" value="TreeGrafter"/>
</dbReference>
<comment type="subcellular location">
    <subcellularLocation>
        <location evidence="1">Membrane</location>
        <topology evidence="1">Multi-pass membrane protein</topology>
    </subcellularLocation>
</comment>
<keyword evidence="5 7" id="KW-0472">Membrane</keyword>
<evidence type="ECO:0000256" key="6">
    <source>
        <dbReference type="PIRSR" id="PIRSR600715-1"/>
    </source>
</evidence>
<feature type="transmembrane region" description="Helical" evidence="7">
    <location>
        <begin position="252"/>
        <end position="271"/>
    </location>
</feature>
<organism evidence="8 9">
    <name type="scientific">Candidatus Wolfebacteria bacterium CG10_big_fil_rev_8_21_14_0_10_31_9</name>
    <dbReference type="NCBI Taxonomy" id="1975070"/>
    <lineage>
        <taxon>Bacteria</taxon>
        <taxon>Candidatus Wolfeibacteriota</taxon>
    </lineage>
</organism>
<keyword evidence="4 7" id="KW-1133">Transmembrane helix</keyword>
<dbReference type="GO" id="GO:0071555">
    <property type="term" value="P:cell wall organization"/>
    <property type="evidence" value="ECO:0007669"/>
    <property type="project" value="TreeGrafter"/>
</dbReference>
<dbReference type="PANTHER" id="PTHR22926">
    <property type="entry name" value="PHOSPHO-N-ACETYLMURAMOYL-PENTAPEPTIDE-TRANSFERASE"/>
    <property type="match status" value="1"/>
</dbReference>
<feature type="transmembrane region" description="Helical" evidence="7">
    <location>
        <begin position="330"/>
        <end position="349"/>
    </location>
</feature>